<evidence type="ECO:0000259" key="7">
    <source>
        <dbReference type="Pfam" id="PF22740"/>
    </source>
</evidence>
<dbReference type="HAMAP" id="MF_00636">
    <property type="entry name" value="RapZ_like"/>
    <property type="match status" value="1"/>
</dbReference>
<gene>
    <name evidence="8" type="primary">rapZ</name>
    <name evidence="8" type="ORF">N7U68_07910</name>
</gene>
<evidence type="ECO:0000256" key="2">
    <source>
        <dbReference type="ARBA" id="ARBA00022840"/>
    </source>
</evidence>
<dbReference type="PANTHER" id="PTHR30448:SF0">
    <property type="entry name" value="RNASE ADAPTER PROTEIN RAPZ"/>
    <property type="match status" value="1"/>
</dbReference>
<accession>A0ABY6DG20</accession>
<evidence type="ECO:0000256" key="1">
    <source>
        <dbReference type="ARBA" id="ARBA00022741"/>
    </source>
</evidence>
<keyword evidence="3 4" id="KW-0342">GTP-binding</keyword>
<reference evidence="8" key="1">
    <citation type="submission" date="2022-10" db="EMBL/GenBank/DDBJ databases">
        <title>Roseovarius pelagicus sp. nov., isolated from Arctic seawater.</title>
        <authorList>
            <person name="Hong Y.W."/>
            <person name="Hwang C.Y."/>
        </authorList>
    </citation>
    <scope>NUCLEOTIDE SEQUENCE</scope>
    <source>
        <strain evidence="8">HL-MP18</strain>
    </source>
</reference>
<feature type="binding site" evidence="4">
    <location>
        <begin position="59"/>
        <end position="62"/>
    </location>
    <ligand>
        <name>GTP</name>
        <dbReference type="ChEBI" id="CHEBI:37565"/>
    </ligand>
</feature>
<proteinExistence type="inferred from homology"/>
<dbReference type="SUPFAM" id="SSF52540">
    <property type="entry name" value="P-loop containing nucleoside triphosphate hydrolases"/>
    <property type="match status" value="1"/>
</dbReference>
<feature type="domain" description="RapZ-like N-terminal" evidence="6">
    <location>
        <begin position="7"/>
        <end position="157"/>
    </location>
</feature>
<dbReference type="PANTHER" id="PTHR30448">
    <property type="entry name" value="RNASE ADAPTER PROTEIN RAPZ"/>
    <property type="match status" value="1"/>
</dbReference>
<evidence type="ECO:0000256" key="3">
    <source>
        <dbReference type="ARBA" id="ARBA00023134"/>
    </source>
</evidence>
<dbReference type="InterPro" id="IPR005337">
    <property type="entry name" value="RapZ-like"/>
</dbReference>
<dbReference type="Pfam" id="PF22740">
    <property type="entry name" value="PapZ_C"/>
    <property type="match status" value="1"/>
</dbReference>
<evidence type="ECO:0000259" key="6">
    <source>
        <dbReference type="Pfam" id="PF03668"/>
    </source>
</evidence>
<dbReference type="InterPro" id="IPR053931">
    <property type="entry name" value="RapZ_C"/>
</dbReference>
<dbReference type="Pfam" id="PF03668">
    <property type="entry name" value="RapZ-like_N"/>
    <property type="match status" value="1"/>
</dbReference>
<feature type="region of interest" description="Disordered" evidence="5">
    <location>
        <begin position="280"/>
        <end position="300"/>
    </location>
</feature>
<keyword evidence="9" id="KW-1185">Reference proteome</keyword>
<dbReference type="PIRSF" id="PIRSF005052">
    <property type="entry name" value="P-loopkin"/>
    <property type="match status" value="1"/>
</dbReference>
<dbReference type="InterPro" id="IPR027417">
    <property type="entry name" value="P-loop_NTPase"/>
</dbReference>
<evidence type="ECO:0000313" key="8">
    <source>
        <dbReference type="EMBL" id="UXX85121.1"/>
    </source>
</evidence>
<dbReference type="EMBL" id="CP106738">
    <property type="protein sequence ID" value="UXX85121.1"/>
    <property type="molecule type" value="Genomic_DNA"/>
</dbReference>
<feature type="domain" description="RapZ C-terminal" evidence="7">
    <location>
        <begin position="165"/>
        <end position="284"/>
    </location>
</feature>
<dbReference type="InterPro" id="IPR053930">
    <property type="entry name" value="RapZ-like_N"/>
</dbReference>
<keyword evidence="2 4" id="KW-0067">ATP-binding</keyword>
<evidence type="ECO:0000313" key="9">
    <source>
        <dbReference type="Proteomes" id="UP001064087"/>
    </source>
</evidence>
<organism evidence="8 9">
    <name type="scientific">Roseovarius pelagicus</name>
    <dbReference type="NCBI Taxonomy" id="2980108"/>
    <lineage>
        <taxon>Bacteria</taxon>
        <taxon>Pseudomonadati</taxon>
        <taxon>Pseudomonadota</taxon>
        <taxon>Alphaproteobacteria</taxon>
        <taxon>Rhodobacterales</taxon>
        <taxon>Roseobacteraceae</taxon>
        <taxon>Roseovarius</taxon>
    </lineage>
</organism>
<evidence type="ECO:0000256" key="4">
    <source>
        <dbReference type="HAMAP-Rule" id="MF_00636"/>
    </source>
</evidence>
<feature type="binding site" evidence="4">
    <location>
        <begin position="12"/>
        <end position="19"/>
    </location>
    <ligand>
        <name>ATP</name>
        <dbReference type="ChEBI" id="CHEBI:30616"/>
    </ligand>
</feature>
<keyword evidence="1 4" id="KW-0547">Nucleotide-binding</keyword>
<dbReference type="NCBIfam" id="NF003828">
    <property type="entry name" value="PRK05416.1"/>
    <property type="match status" value="1"/>
</dbReference>
<dbReference type="Proteomes" id="UP001064087">
    <property type="component" value="Chromosome"/>
</dbReference>
<evidence type="ECO:0000256" key="5">
    <source>
        <dbReference type="SAM" id="MobiDB-lite"/>
    </source>
</evidence>
<name>A0ABY6DG20_9RHOB</name>
<protein>
    <submittedName>
        <fullName evidence="8">RNase adapter RapZ</fullName>
    </submittedName>
</protein>
<sequence>MQNARTIVLVTGPSGAGRTTAIRTLEDMGYEAIDNLPLSLLPRLIGEPAPTQSLVLGVDTRNREFSTHALIEAIDSLDKLSGVPVQLLYIDCNADVLLRRFSETRRRHPMAPDESPRAGIERELDLLGPIRARADLLIDTSSFSPHDLRAELAHWFGPKTGRRLAVSVQSFSYKRGLPRSADIVLDCRFLRNPYWEPSLRSLDGRAPEVAAYVAEDPLYASFQRQLSELAFLLLPAYEDEGKSYLSIALGCTGGQHRSVAMAESLTATLAERGWQVSTRHRELERRAAGPTGQMDVADAR</sequence>